<sequence>SLLAQYLWDLYKERLKAFVSNWHDILALIYIKDQIAIHRSMCFSFSDSMQVQLVEQLINTLNETGRKVKIYQNRVLALGAGHGDLFSLKISPRFAKMFEENGFVLEKAKQSFTLYLSEIYPQ</sequence>
<feature type="non-terminal residue" evidence="1">
    <location>
        <position position="1"/>
    </location>
</feature>
<accession>A0A0H5RDG1</accession>
<name>A0A0H5RDG1_9EUKA</name>
<proteinExistence type="predicted"/>
<protein>
    <submittedName>
        <fullName evidence="1">Uncharacterized protein</fullName>
    </submittedName>
</protein>
<dbReference type="AlphaFoldDB" id="A0A0H5RDG1"/>
<evidence type="ECO:0000313" key="1">
    <source>
        <dbReference type="EMBL" id="CRZ06584.1"/>
    </source>
</evidence>
<reference evidence="1" key="1">
    <citation type="submission" date="2015-04" db="EMBL/GenBank/DDBJ databases">
        <title>The genome sequence of the plant pathogenic Rhizarian Plasmodiophora brassicae reveals insights in its biotrophic life cycle and the origin of chitin synthesis.</title>
        <authorList>
            <person name="Schwelm A."/>
            <person name="Fogelqvist J."/>
            <person name="Knaust A."/>
            <person name="Julke S."/>
            <person name="Lilja T."/>
            <person name="Dhandapani V."/>
            <person name="Bonilla-Rosso G."/>
            <person name="Karlsson M."/>
            <person name="Shevchenko A."/>
            <person name="Choi S.R."/>
            <person name="Kim H.G."/>
            <person name="Park J.Y."/>
            <person name="Lim Y.P."/>
            <person name="Ludwig-Muller J."/>
            <person name="Dixelius C."/>
        </authorList>
    </citation>
    <scope>NUCLEOTIDE SEQUENCE</scope>
    <source>
        <tissue evidence="1">Potato root galls</tissue>
    </source>
</reference>
<dbReference type="EMBL" id="HACM01006142">
    <property type="protein sequence ID" value="CRZ06584.1"/>
    <property type="molecule type" value="Transcribed_RNA"/>
</dbReference>
<organism evidence="1">
    <name type="scientific">Spongospora subterranea</name>
    <dbReference type="NCBI Taxonomy" id="70186"/>
    <lineage>
        <taxon>Eukaryota</taxon>
        <taxon>Sar</taxon>
        <taxon>Rhizaria</taxon>
        <taxon>Endomyxa</taxon>
        <taxon>Phytomyxea</taxon>
        <taxon>Plasmodiophorida</taxon>
        <taxon>Plasmodiophoridae</taxon>
        <taxon>Spongospora</taxon>
    </lineage>
</organism>